<keyword evidence="2" id="KW-0678">Repressor</keyword>
<keyword evidence="6" id="KW-0175">Coiled coil</keyword>
<dbReference type="AlphaFoldDB" id="A0A1Y2H641"/>
<dbReference type="GO" id="GO:0005654">
    <property type="term" value="C:nucleoplasm"/>
    <property type="evidence" value="ECO:0007669"/>
    <property type="project" value="UniProtKB-ARBA"/>
</dbReference>
<evidence type="ECO:0000313" key="8">
    <source>
        <dbReference type="EMBL" id="ORZ30020.1"/>
    </source>
</evidence>
<feature type="region of interest" description="Disordered" evidence="7">
    <location>
        <begin position="1"/>
        <end position="101"/>
    </location>
</feature>
<evidence type="ECO:0000313" key="9">
    <source>
        <dbReference type="Proteomes" id="UP000193411"/>
    </source>
</evidence>
<proteinExistence type="predicted"/>
<dbReference type="SMART" id="SM01401">
    <property type="entry name" value="Sds3"/>
    <property type="match status" value="1"/>
</dbReference>
<dbReference type="GO" id="GO:0010468">
    <property type="term" value="P:regulation of gene expression"/>
    <property type="evidence" value="ECO:0007669"/>
    <property type="project" value="UniProtKB-ARBA"/>
</dbReference>
<gene>
    <name evidence="8" type="ORF">BCR44DRAFT_1022538</name>
</gene>
<feature type="region of interest" description="Disordered" evidence="7">
    <location>
        <begin position="243"/>
        <end position="267"/>
    </location>
</feature>
<reference evidence="8 9" key="1">
    <citation type="submission" date="2016-07" db="EMBL/GenBank/DDBJ databases">
        <title>Pervasive Adenine N6-methylation of Active Genes in Fungi.</title>
        <authorList>
            <consortium name="DOE Joint Genome Institute"/>
            <person name="Mondo S.J."/>
            <person name="Dannebaum R.O."/>
            <person name="Kuo R.C."/>
            <person name="Labutti K."/>
            <person name="Haridas S."/>
            <person name="Kuo A."/>
            <person name="Salamov A."/>
            <person name="Ahrendt S.R."/>
            <person name="Lipzen A."/>
            <person name="Sullivan W."/>
            <person name="Andreopoulos W.B."/>
            <person name="Clum A."/>
            <person name="Lindquist E."/>
            <person name="Daum C."/>
            <person name="Ramamoorthy G.K."/>
            <person name="Gryganskyi A."/>
            <person name="Culley D."/>
            <person name="Magnuson J.K."/>
            <person name="James T.Y."/>
            <person name="O'Malley M.A."/>
            <person name="Stajich J.E."/>
            <person name="Spatafora J.W."/>
            <person name="Visel A."/>
            <person name="Grigoriev I.V."/>
        </authorList>
    </citation>
    <scope>NUCLEOTIDE SEQUENCE [LARGE SCALE GENOMIC DNA]</scope>
    <source>
        <strain evidence="8 9">PL171</strain>
    </source>
</reference>
<feature type="coiled-coil region" evidence="6">
    <location>
        <begin position="198"/>
        <end position="236"/>
    </location>
</feature>
<dbReference type="Proteomes" id="UP000193411">
    <property type="component" value="Unassembled WGS sequence"/>
</dbReference>
<dbReference type="Pfam" id="PF08598">
    <property type="entry name" value="Sds3"/>
    <property type="match status" value="1"/>
</dbReference>
<evidence type="ECO:0000256" key="5">
    <source>
        <dbReference type="ARBA" id="ARBA00023242"/>
    </source>
</evidence>
<sequence>MRSSASAGTQQQPSQTPQHVTTYANNPSSSTSASAYNTPHSSLPPPPPIQHLQPHAHQPSSRSMPLPHAASMHAGPAAVAPYGHQHSHHSSYAPGAQGAGSAAVMPAHSQVLPTPPPPGTVRLDDYMIAMEARFLSSQDKYYDKAVRELDKYIRDLQDDADNEFNLALHDQCAIIQERVHQHQLHLEYTVSQAELMYKREIEASQAQLEAESEATKQKMLSELAVKKRRLEEERAQDSIWTISTRHPDHGPTVPSAKPTSAAHPTMGTGTEQVEQAAMAMAELGKSTTSRARCWAHQSSTTMRSMRIWSCCRA</sequence>
<feature type="compositionally biased region" description="Low complexity" evidence="7">
    <location>
        <begin position="21"/>
        <end position="41"/>
    </location>
</feature>
<evidence type="ECO:0000256" key="1">
    <source>
        <dbReference type="ARBA" id="ARBA00004123"/>
    </source>
</evidence>
<dbReference type="OrthoDB" id="70376at2759"/>
<evidence type="ECO:0000256" key="6">
    <source>
        <dbReference type="SAM" id="Coils"/>
    </source>
</evidence>
<comment type="subcellular location">
    <subcellularLocation>
        <location evidence="1">Nucleus</location>
    </subcellularLocation>
</comment>
<keyword evidence="5" id="KW-0539">Nucleus</keyword>
<name>A0A1Y2H641_9FUNG</name>
<feature type="compositionally biased region" description="Low complexity" evidence="7">
    <location>
        <begin position="50"/>
        <end position="59"/>
    </location>
</feature>
<evidence type="ECO:0000256" key="2">
    <source>
        <dbReference type="ARBA" id="ARBA00022491"/>
    </source>
</evidence>
<dbReference type="EMBL" id="MCFL01000108">
    <property type="protein sequence ID" value="ORZ30020.1"/>
    <property type="molecule type" value="Genomic_DNA"/>
</dbReference>
<keyword evidence="4" id="KW-0804">Transcription</keyword>
<evidence type="ECO:0000256" key="7">
    <source>
        <dbReference type="SAM" id="MobiDB-lite"/>
    </source>
</evidence>
<protein>
    <recommendedName>
        <fullName evidence="10">Sds3-like-domain-containing protein</fullName>
    </recommendedName>
</protein>
<evidence type="ECO:0000256" key="4">
    <source>
        <dbReference type="ARBA" id="ARBA00023163"/>
    </source>
</evidence>
<accession>A0A1Y2H641</accession>
<keyword evidence="9" id="KW-1185">Reference proteome</keyword>
<dbReference type="InterPro" id="IPR013907">
    <property type="entry name" value="Sds3"/>
</dbReference>
<keyword evidence="3" id="KW-0805">Transcription regulation</keyword>
<evidence type="ECO:0008006" key="10">
    <source>
        <dbReference type="Google" id="ProtNLM"/>
    </source>
</evidence>
<evidence type="ECO:0000256" key="3">
    <source>
        <dbReference type="ARBA" id="ARBA00023015"/>
    </source>
</evidence>
<organism evidence="8 9">
    <name type="scientific">Catenaria anguillulae PL171</name>
    <dbReference type="NCBI Taxonomy" id="765915"/>
    <lineage>
        <taxon>Eukaryota</taxon>
        <taxon>Fungi</taxon>
        <taxon>Fungi incertae sedis</taxon>
        <taxon>Blastocladiomycota</taxon>
        <taxon>Blastocladiomycetes</taxon>
        <taxon>Blastocladiales</taxon>
        <taxon>Catenariaceae</taxon>
        <taxon>Catenaria</taxon>
    </lineage>
</organism>
<feature type="compositionally biased region" description="Polar residues" evidence="7">
    <location>
        <begin position="1"/>
        <end position="20"/>
    </location>
</feature>
<comment type="caution">
    <text evidence="8">The sequence shown here is derived from an EMBL/GenBank/DDBJ whole genome shotgun (WGS) entry which is preliminary data.</text>
</comment>